<proteinExistence type="predicted"/>
<organism evidence="3 4">
    <name type="scientific">Adineta steineri</name>
    <dbReference type="NCBI Taxonomy" id="433720"/>
    <lineage>
        <taxon>Eukaryota</taxon>
        <taxon>Metazoa</taxon>
        <taxon>Spiralia</taxon>
        <taxon>Gnathifera</taxon>
        <taxon>Rotifera</taxon>
        <taxon>Eurotatoria</taxon>
        <taxon>Bdelloidea</taxon>
        <taxon>Adinetida</taxon>
        <taxon>Adinetidae</taxon>
        <taxon>Adineta</taxon>
    </lineage>
</organism>
<feature type="signal peptide" evidence="1">
    <location>
        <begin position="1"/>
        <end position="25"/>
    </location>
</feature>
<comment type="caution">
    <text evidence="3">The sequence shown here is derived from an EMBL/GenBank/DDBJ whole genome shotgun (WGS) entry which is preliminary data.</text>
</comment>
<accession>A0A816FP19</accession>
<evidence type="ECO:0000313" key="2">
    <source>
        <dbReference type="EMBL" id="CAF1558527.1"/>
    </source>
</evidence>
<evidence type="ECO:0000313" key="4">
    <source>
        <dbReference type="Proteomes" id="UP000663832"/>
    </source>
</evidence>
<dbReference type="Proteomes" id="UP000663832">
    <property type="component" value="Unassembled WGS sequence"/>
</dbReference>
<dbReference type="PROSITE" id="PS51257">
    <property type="entry name" value="PROKAR_LIPOPROTEIN"/>
    <property type="match status" value="1"/>
</dbReference>
<gene>
    <name evidence="2" type="ORF">BJG266_LOCUS46770</name>
    <name evidence="3" type="ORF">QVE165_LOCUS63805</name>
</gene>
<protein>
    <submittedName>
        <fullName evidence="3">Uncharacterized protein</fullName>
    </submittedName>
</protein>
<name>A0A816FP19_9BILA</name>
<sequence>MLTNVRVLYFGVISLFLLITPLSTACYCLSVRGGATPTGPAGNYTVDYPASCGTYHYNGGCRSSGVSTCNDYNRLRLGFNSIADCQTCCICCCGDPDYYGPFTAAPVGACGVTTTVATTTTTHADASLNCVNYMMVIFLVLCTIYV</sequence>
<reference evidence="3" key="1">
    <citation type="submission" date="2021-02" db="EMBL/GenBank/DDBJ databases">
        <authorList>
            <person name="Nowell W R."/>
        </authorList>
    </citation>
    <scope>NUCLEOTIDE SEQUENCE</scope>
</reference>
<dbReference type="EMBL" id="CAJNOM010005454">
    <property type="protein sequence ID" value="CAF1663941.1"/>
    <property type="molecule type" value="Genomic_DNA"/>
</dbReference>
<dbReference type="Proteomes" id="UP000663877">
    <property type="component" value="Unassembled WGS sequence"/>
</dbReference>
<dbReference type="EMBL" id="CAJNOI010005052">
    <property type="protein sequence ID" value="CAF1558527.1"/>
    <property type="molecule type" value="Genomic_DNA"/>
</dbReference>
<evidence type="ECO:0000256" key="1">
    <source>
        <dbReference type="SAM" id="SignalP"/>
    </source>
</evidence>
<keyword evidence="4" id="KW-1185">Reference proteome</keyword>
<evidence type="ECO:0000313" key="3">
    <source>
        <dbReference type="EMBL" id="CAF1663941.1"/>
    </source>
</evidence>
<dbReference type="AlphaFoldDB" id="A0A816FP19"/>
<feature type="chain" id="PRO_5035688718" evidence="1">
    <location>
        <begin position="26"/>
        <end position="146"/>
    </location>
</feature>
<keyword evidence="1" id="KW-0732">Signal</keyword>